<dbReference type="Pfam" id="PF13187">
    <property type="entry name" value="Fer4_9"/>
    <property type="match status" value="1"/>
</dbReference>
<dbReference type="Gene3D" id="3.20.20.100">
    <property type="entry name" value="NADP-dependent oxidoreductase domain"/>
    <property type="match status" value="1"/>
</dbReference>
<accession>A0A949NA14</accession>
<dbReference type="PANTHER" id="PTHR43312">
    <property type="entry name" value="D-THREO-ALDOSE 1-DEHYDROGENASE"/>
    <property type="match status" value="1"/>
</dbReference>
<dbReference type="PROSITE" id="PS51379">
    <property type="entry name" value="4FE4S_FER_2"/>
    <property type="match status" value="1"/>
</dbReference>
<keyword evidence="1" id="KW-0479">Metal-binding</keyword>
<gene>
    <name evidence="5" type="ORF">KTH89_05465</name>
</gene>
<dbReference type="Pfam" id="PF00248">
    <property type="entry name" value="Aldo_ket_red"/>
    <property type="match status" value="1"/>
</dbReference>
<comment type="caution">
    <text evidence="5">The sequence shown here is derived from an EMBL/GenBank/DDBJ whole genome shotgun (WGS) entry which is preliminary data.</text>
</comment>
<reference evidence="5" key="1">
    <citation type="submission" date="2021-06" db="EMBL/GenBank/DDBJ databases">
        <title>Description of novel taxa of the family Lachnospiraceae.</title>
        <authorList>
            <person name="Chaplin A.V."/>
            <person name="Sokolova S.R."/>
            <person name="Pikina A.P."/>
            <person name="Korzhanova M."/>
            <person name="Belova V."/>
            <person name="Korostin D."/>
            <person name="Efimov B.A."/>
        </authorList>
    </citation>
    <scope>NUCLEOTIDE SEQUENCE</scope>
    <source>
        <strain evidence="5">ASD5720</strain>
    </source>
</reference>
<dbReference type="Proteomes" id="UP000712157">
    <property type="component" value="Unassembled WGS sequence"/>
</dbReference>
<sequence>MENRYFESIKEEISLLGFGCMRLPRICEEKQEIDEKRALEMFDYAHEHGVNYFDTAYPYHEGLSEPFVGKALKRYPRESFHLASKMPPWMLKSESDVERIFEDQLKRCQVDYFDFYLVHNICREHLEIVEKFHVYEFLKKKKEEGKIRRLGFSFHDKPALLRQVTDRYEWDFAQIQLNYLDWELQDAKTQYEILKSHQIPVVVMEPVRGGSLAGLSEPAAEVLKKENPELSTASWAVRFAASLPGVMTVLSGMSDLAQVQDNVKTMTDFKPLTQREREVLTEALDIYRSSGTIPCTGCRYCMDCPAGVDIPKVFAIYNQYRIDHNENSFRSTYGYLEEEKQAQHCVRCGKCMEHCPQHIQIPDKMEEIRDFAAGGN</sequence>
<evidence type="ECO:0000256" key="3">
    <source>
        <dbReference type="ARBA" id="ARBA00023014"/>
    </source>
</evidence>
<dbReference type="EMBL" id="JAHQCW010000006">
    <property type="protein sequence ID" value="MBU9735977.1"/>
    <property type="molecule type" value="Genomic_DNA"/>
</dbReference>
<protein>
    <submittedName>
        <fullName evidence="5">Aldo/keto reductase</fullName>
    </submittedName>
</protein>
<name>A0A949NA14_9FIRM</name>
<dbReference type="RefSeq" id="WP_238720962.1">
    <property type="nucleotide sequence ID" value="NZ_JAHQCW010000006.1"/>
</dbReference>
<keyword evidence="6" id="KW-1185">Reference proteome</keyword>
<dbReference type="PROSITE" id="PS00198">
    <property type="entry name" value="4FE4S_FER_1"/>
    <property type="match status" value="1"/>
</dbReference>
<organism evidence="5 6">
    <name type="scientific">Diplocloster agilis</name>
    <dbReference type="NCBI Taxonomy" id="2850323"/>
    <lineage>
        <taxon>Bacteria</taxon>
        <taxon>Bacillati</taxon>
        <taxon>Bacillota</taxon>
        <taxon>Clostridia</taxon>
        <taxon>Lachnospirales</taxon>
        <taxon>Lachnospiraceae</taxon>
        <taxon>Diplocloster</taxon>
    </lineage>
</organism>
<dbReference type="InterPro" id="IPR017896">
    <property type="entry name" value="4Fe4S_Fe-S-bd"/>
</dbReference>
<evidence type="ECO:0000259" key="4">
    <source>
        <dbReference type="PROSITE" id="PS51379"/>
    </source>
</evidence>
<dbReference type="AlphaFoldDB" id="A0A949NA14"/>
<dbReference type="CDD" id="cd19096">
    <property type="entry name" value="AKR_Fe-S_oxidoreductase"/>
    <property type="match status" value="1"/>
</dbReference>
<dbReference type="Gene3D" id="1.10.1060.10">
    <property type="entry name" value="Alpha-helical ferredoxin"/>
    <property type="match status" value="1"/>
</dbReference>
<dbReference type="GO" id="GO:0046872">
    <property type="term" value="F:metal ion binding"/>
    <property type="evidence" value="ECO:0007669"/>
    <property type="project" value="UniProtKB-KW"/>
</dbReference>
<keyword evidence="2" id="KW-0408">Iron</keyword>
<dbReference type="InterPro" id="IPR053135">
    <property type="entry name" value="AKR2_Oxidoreductase"/>
</dbReference>
<dbReference type="InterPro" id="IPR023210">
    <property type="entry name" value="NADP_OxRdtase_dom"/>
</dbReference>
<dbReference type="SUPFAM" id="SSF51430">
    <property type="entry name" value="NAD(P)-linked oxidoreductase"/>
    <property type="match status" value="1"/>
</dbReference>
<dbReference type="InterPro" id="IPR017900">
    <property type="entry name" value="4Fe4S_Fe_S_CS"/>
</dbReference>
<dbReference type="InterPro" id="IPR036812">
    <property type="entry name" value="NAD(P)_OxRdtase_dom_sf"/>
</dbReference>
<keyword evidence="3" id="KW-0411">Iron-sulfur</keyword>
<dbReference type="InterPro" id="IPR009051">
    <property type="entry name" value="Helical_ferredxn"/>
</dbReference>
<dbReference type="GO" id="GO:0051536">
    <property type="term" value="F:iron-sulfur cluster binding"/>
    <property type="evidence" value="ECO:0007669"/>
    <property type="project" value="UniProtKB-KW"/>
</dbReference>
<feature type="domain" description="4Fe-4S ferredoxin-type" evidence="4">
    <location>
        <begin position="336"/>
        <end position="364"/>
    </location>
</feature>
<dbReference type="PANTHER" id="PTHR43312:SF2">
    <property type="entry name" value="OXIDOREDUCTASE"/>
    <property type="match status" value="1"/>
</dbReference>
<evidence type="ECO:0000313" key="5">
    <source>
        <dbReference type="EMBL" id="MBU9735977.1"/>
    </source>
</evidence>
<proteinExistence type="predicted"/>
<dbReference type="SUPFAM" id="SSF46548">
    <property type="entry name" value="alpha-helical ferredoxin"/>
    <property type="match status" value="1"/>
</dbReference>
<evidence type="ECO:0000256" key="1">
    <source>
        <dbReference type="ARBA" id="ARBA00022723"/>
    </source>
</evidence>
<evidence type="ECO:0000256" key="2">
    <source>
        <dbReference type="ARBA" id="ARBA00023004"/>
    </source>
</evidence>
<evidence type="ECO:0000313" key="6">
    <source>
        <dbReference type="Proteomes" id="UP000712157"/>
    </source>
</evidence>